<evidence type="ECO:0000256" key="3">
    <source>
        <dbReference type="ARBA" id="ARBA00022989"/>
    </source>
</evidence>
<organism evidence="7 8">
    <name type="scientific">Commensalibacter nepenthis</name>
    <dbReference type="NCBI Taxonomy" id="3043872"/>
    <lineage>
        <taxon>Bacteria</taxon>
        <taxon>Pseudomonadati</taxon>
        <taxon>Pseudomonadota</taxon>
        <taxon>Alphaproteobacteria</taxon>
        <taxon>Acetobacterales</taxon>
        <taxon>Acetobacteraceae</taxon>
    </lineage>
</organism>
<keyword evidence="7" id="KW-0436">Ligase</keyword>
<evidence type="ECO:0000313" key="7">
    <source>
        <dbReference type="EMBL" id="MDI2112155.1"/>
    </source>
</evidence>
<accession>A0ABT6Q724</accession>
<evidence type="ECO:0000256" key="2">
    <source>
        <dbReference type="ARBA" id="ARBA00022692"/>
    </source>
</evidence>
<keyword evidence="8" id="KW-1185">Reference proteome</keyword>
<evidence type="ECO:0000313" key="8">
    <source>
        <dbReference type="Proteomes" id="UP001431775"/>
    </source>
</evidence>
<dbReference type="RefSeq" id="WP_281461825.1">
    <property type="nucleotide sequence ID" value="NZ_JASBAN010000001.1"/>
</dbReference>
<feature type="transmembrane region" description="Helical" evidence="5">
    <location>
        <begin position="91"/>
        <end position="108"/>
    </location>
</feature>
<dbReference type="Pfam" id="PF04932">
    <property type="entry name" value="Wzy_C"/>
    <property type="match status" value="1"/>
</dbReference>
<feature type="transmembrane region" description="Helical" evidence="5">
    <location>
        <begin position="407"/>
        <end position="428"/>
    </location>
</feature>
<reference evidence="7" key="1">
    <citation type="submission" date="2023-05" db="EMBL/GenBank/DDBJ databases">
        <title>Whole genome sequence of Commensalibacter sp.</title>
        <authorList>
            <person name="Charoenyingcharoen P."/>
            <person name="Yukphan P."/>
        </authorList>
    </citation>
    <scope>NUCLEOTIDE SEQUENCE</scope>
    <source>
        <strain evidence="7">TBRC 10068</strain>
    </source>
</reference>
<feature type="domain" description="O-antigen ligase-related" evidence="6">
    <location>
        <begin position="201"/>
        <end position="357"/>
    </location>
</feature>
<feature type="transmembrane region" description="Helical" evidence="5">
    <location>
        <begin position="62"/>
        <end position="85"/>
    </location>
</feature>
<keyword evidence="2 5" id="KW-0812">Transmembrane</keyword>
<dbReference type="GO" id="GO:0016874">
    <property type="term" value="F:ligase activity"/>
    <property type="evidence" value="ECO:0007669"/>
    <property type="project" value="UniProtKB-KW"/>
</dbReference>
<feature type="transmembrane region" description="Helical" evidence="5">
    <location>
        <begin position="344"/>
        <end position="365"/>
    </location>
</feature>
<feature type="transmembrane region" description="Helical" evidence="5">
    <location>
        <begin position="7"/>
        <end position="26"/>
    </location>
</feature>
<protein>
    <submittedName>
        <fullName evidence="7">O-antigen ligase family protein</fullName>
    </submittedName>
</protein>
<comment type="subcellular location">
    <subcellularLocation>
        <location evidence="1">Membrane</location>
        <topology evidence="1">Multi-pass membrane protein</topology>
    </subcellularLocation>
</comment>
<feature type="transmembrane region" description="Helical" evidence="5">
    <location>
        <begin position="120"/>
        <end position="146"/>
    </location>
</feature>
<dbReference type="EMBL" id="JASBAN010000001">
    <property type="protein sequence ID" value="MDI2112155.1"/>
    <property type="molecule type" value="Genomic_DNA"/>
</dbReference>
<sequence>MVKNKKISDFFQYSSIGATLILPLFLTHFRGIADGLISYVAICFIFDCLIHKEWEWTKQTWVMLMFAWWGWLLICSIPFGSVAGYATNGSFLQAIGVVRFLFFIIAMQQWVLRKAKYRRWLAYVITFCVIYILLNMLAQLTIGYNILGMPRYFDGTLTGPYEHPRAAAPLSRILLPVTLASCAYLLWQCKKPRGQIYTLFCLLFVIGIMILAGQRMPFVLFVFGLGIATIWLKYLRVLALATLIAIPVLILVTAFASPESFNHLVTHFIDQMSHFSTSPYGLVYVRALVMGVMNPWAGLGYDAFKHACGNPIYFYGWPFWDPSSGNGGGAIICLTHPHNHYLQIFIDAGIPGLLLFILFIGSLLVELAKGLAVTATTKNQAVQKAWCVGLFAAVFIHEWPLSSTSSFFNMPLGGWFFLLLGMGLAYSWDYQTTMKEREHNNVRN</sequence>
<feature type="transmembrane region" description="Helical" evidence="5">
    <location>
        <begin position="237"/>
        <end position="256"/>
    </location>
</feature>
<feature type="transmembrane region" description="Helical" evidence="5">
    <location>
        <begin position="199"/>
        <end position="231"/>
    </location>
</feature>
<gene>
    <name evidence="7" type="ORF">QJV33_02435</name>
</gene>
<dbReference type="Proteomes" id="UP001431775">
    <property type="component" value="Unassembled WGS sequence"/>
</dbReference>
<feature type="transmembrane region" description="Helical" evidence="5">
    <location>
        <begin position="166"/>
        <end position="187"/>
    </location>
</feature>
<comment type="caution">
    <text evidence="7">The sequence shown here is derived from an EMBL/GenBank/DDBJ whole genome shotgun (WGS) entry which is preliminary data.</text>
</comment>
<evidence type="ECO:0000256" key="5">
    <source>
        <dbReference type="SAM" id="Phobius"/>
    </source>
</evidence>
<dbReference type="InterPro" id="IPR007016">
    <property type="entry name" value="O-antigen_ligase-rel_domated"/>
</dbReference>
<proteinExistence type="predicted"/>
<evidence type="ECO:0000256" key="4">
    <source>
        <dbReference type="ARBA" id="ARBA00023136"/>
    </source>
</evidence>
<evidence type="ECO:0000256" key="1">
    <source>
        <dbReference type="ARBA" id="ARBA00004141"/>
    </source>
</evidence>
<keyword evidence="4 5" id="KW-0472">Membrane</keyword>
<feature type="transmembrane region" description="Helical" evidence="5">
    <location>
        <begin position="385"/>
        <end position="401"/>
    </location>
</feature>
<evidence type="ECO:0000259" key="6">
    <source>
        <dbReference type="Pfam" id="PF04932"/>
    </source>
</evidence>
<dbReference type="PANTHER" id="PTHR37422">
    <property type="entry name" value="TEICHURONIC ACID BIOSYNTHESIS PROTEIN TUAE"/>
    <property type="match status" value="1"/>
</dbReference>
<name>A0ABT6Q724_9PROT</name>
<keyword evidence="3 5" id="KW-1133">Transmembrane helix</keyword>
<dbReference type="InterPro" id="IPR051533">
    <property type="entry name" value="WaaL-like"/>
</dbReference>
<dbReference type="PANTHER" id="PTHR37422:SF13">
    <property type="entry name" value="LIPOPOLYSACCHARIDE BIOSYNTHESIS PROTEIN PA4999-RELATED"/>
    <property type="match status" value="1"/>
</dbReference>